<dbReference type="GO" id="GO:0005634">
    <property type="term" value="C:nucleus"/>
    <property type="evidence" value="ECO:0007669"/>
    <property type="project" value="UniProtKB-SubCell"/>
</dbReference>
<evidence type="ECO:0000256" key="1">
    <source>
        <dbReference type="ARBA" id="ARBA00004123"/>
    </source>
</evidence>
<dbReference type="Pfam" id="PF10198">
    <property type="entry name" value="Ada3"/>
    <property type="match status" value="1"/>
</dbReference>
<feature type="region of interest" description="Disordered" evidence="7">
    <location>
        <begin position="260"/>
        <end position="280"/>
    </location>
</feature>
<gene>
    <name evidence="8" type="ORF">GBAR_LOCUS924</name>
</gene>
<keyword evidence="6" id="KW-0175">Coiled coil</keyword>
<sequence>MESSPSENQPCPLQFYEFQQLDHQQHCPVYSAMLDRPDEMILVDDLDSLQTDLQALHTSIQRRIQLLESELVVLNDWQVKRDYNRKRKLSDASEVGLRPSSVTKRQKTDQEPTPPPRHTKKNKTHPTEAAIEPHASKHKSKGKGDAPDRFWAAVEPYCADITEADIHLLQEDLKSIDGDEVHSVPALGRHYSRHWAMEDMEEERREAGRAMENVDTGNRGSGRDWQRDSESLLKQAESLGRSSKTHCPLTQRLMAAFIEDPQGSGRPPLPPQERPSPILNVPSTRALEDRIKDELTLLGLFEPPEMNEEKTEEDEILMELTRKQAELKAVSEFNRQQLQTLASLARTEIERQEIRKEAQETDEEVIDCLKKFVSARQKRRSVGRKEREMAWKALEKRDLVYQRLDQI</sequence>
<evidence type="ECO:0000256" key="2">
    <source>
        <dbReference type="ARBA" id="ARBA00005330"/>
    </source>
</evidence>
<keyword evidence="4" id="KW-0804">Transcription</keyword>
<feature type="compositionally biased region" description="Basic and acidic residues" evidence="7">
    <location>
        <begin position="221"/>
        <end position="231"/>
    </location>
</feature>
<comment type="similarity">
    <text evidence="2">Belongs to the NGG1 family.</text>
</comment>
<evidence type="ECO:0000256" key="4">
    <source>
        <dbReference type="ARBA" id="ARBA00023163"/>
    </source>
</evidence>
<evidence type="ECO:0000256" key="6">
    <source>
        <dbReference type="SAM" id="Coils"/>
    </source>
</evidence>
<comment type="subcellular location">
    <subcellularLocation>
        <location evidence="1">Nucleus</location>
    </subcellularLocation>
</comment>
<dbReference type="PANTHER" id="PTHR13556">
    <property type="entry name" value="TRANSCRIPTIONAL ADAPTER 3-RELATED"/>
    <property type="match status" value="1"/>
</dbReference>
<dbReference type="Proteomes" id="UP001174909">
    <property type="component" value="Unassembled WGS sequence"/>
</dbReference>
<protein>
    <submittedName>
        <fullName evidence="8">Transcriptional adapter 3</fullName>
    </submittedName>
</protein>
<feature type="coiled-coil region" evidence="6">
    <location>
        <begin position="335"/>
        <end position="364"/>
    </location>
</feature>
<name>A0AA35QU30_GEOBA</name>
<dbReference type="AlphaFoldDB" id="A0AA35QU30"/>
<keyword evidence="5" id="KW-0539">Nucleus</keyword>
<proteinExistence type="inferred from homology"/>
<evidence type="ECO:0000256" key="3">
    <source>
        <dbReference type="ARBA" id="ARBA00023015"/>
    </source>
</evidence>
<organism evidence="8 9">
    <name type="scientific">Geodia barretti</name>
    <name type="common">Barrett's horny sponge</name>
    <dbReference type="NCBI Taxonomy" id="519541"/>
    <lineage>
        <taxon>Eukaryota</taxon>
        <taxon>Metazoa</taxon>
        <taxon>Porifera</taxon>
        <taxon>Demospongiae</taxon>
        <taxon>Heteroscleromorpha</taxon>
        <taxon>Tetractinellida</taxon>
        <taxon>Astrophorina</taxon>
        <taxon>Geodiidae</taxon>
        <taxon>Geodia</taxon>
    </lineage>
</organism>
<evidence type="ECO:0000313" key="9">
    <source>
        <dbReference type="Proteomes" id="UP001174909"/>
    </source>
</evidence>
<accession>A0AA35QU30</accession>
<dbReference type="GO" id="GO:0006357">
    <property type="term" value="P:regulation of transcription by RNA polymerase II"/>
    <property type="evidence" value="ECO:0007669"/>
    <property type="project" value="TreeGrafter"/>
</dbReference>
<dbReference type="PANTHER" id="PTHR13556:SF2">
    <property type="entry name" value="TRANSCRIPTIONAL ADAPTER 3"/>
    <property type="match status" value="1"/>
</dbReference>
<feature type="region of interest" description="Disordered" evidence="7">
    <location>
        <begin position="88"/>
        <end position="147"/>
    </location>
</feature>
<feature type="region of interest" description="Disordered" evidence="7">
    <location>
        <begin position="202"/>
        <end position="231"/>
    </location>
</feature>
<dbReference type="InterPro" id="IPR019340">
    <property type="entry name" value="Histone_AcTrfase_su3"/>
</dbReference>
<evidence type="ECO:0000313" key="8">
    <source>
        <dbReference type="EMBL" id="CAI7992100.1"/>
    </source>
</evidence>
<dbReference type="EMBL" id="CASHTH010000136">
    <property type="protein sequence ID" value="CAI7992100.1"/>
    <property type="molecule type" value="Genomic_DNA"/>
</dbReference>
<evidence type="ECO:0000256" key="5">
    <source>
        <dbReference type="ARBA" id="ARBA00023242"/>
    </source>
</evidence>
<comment type="caution">
    <text evidence="8">The sequence shown here is derived from an EMBL/GenBank/DDBJ whole genome shotgun (WGS) entry which is preliminary data.</text>
</comment>
<dbReference type="GO" id="GO:0003713">
    <property type="term" value="F:transcription coactivator activity"/>
    <property type="evidence" value="ECO:0007669"/>
    <property type="project" value="TreeGrafter"/>
</dbReference>
<reference evidence="8" key="1">
    <citation type="submission" date="2023-03" db="EMBL/GenBank/DDBJ databases">
        <authorList>
            <person name="Steffen K."/>
            <person name="Cardenas P."/>
        </authorList>
    </citation>
    <scope>NUCLEOTIDE SEQUENCE</scope>
</reference>
<dbReference type="GO" id="GO:0000124">
    <property type="term" value="C:SAGA complex"/>
    <property type="evidence" value="ECO:0007669"/>
    <property type="project" value="TreeGrafter"/>
</dbReference>
<keyword evidence="9" id="KW-1185">Reference proteome</keyword>
<evidence type="ECO:0000256" key="7">
    <source>
        <dbReference type="SAM" id="MobiDB-lite"/>
    </source>
</evidence>
<keyword evidence="3" id="KW-0805">Transcription regulation</keyword>